<keyword evidence="7" id="KW-1185">Reference proteome</keyword>
<feature type="region of interest" description="Disordered" evidence="5">
    <location>
        <begin position="195"/>
        <end position="246"/>
    </location>
</feature>
<feature type="compositionally biased region" description="Polar residues" evidence="5">
    <location>
        <begin position="215"/>
        <end position="228"/>
    </location>
</feature>
<evidence type="ECO:0000256" key="1">
    <source>
        <dbReference type="ARBA" id="ARBA00022490"/>
    </source>
</evidence>
<dbReference type="InterPro" id="IPR036390">
    <property type="entry name" value="WH_DNA-bd_sf"/>
</dbReference>
<proteinExistence type="predicted"/>
<dbReference type="OrthoDB" id="9806226at2"/>
<dbReference type="NCBIfam" id="TIGR00281">
    <property type="entry name" value="SMC-Scp complex subunit ScpB"/>
    <property type="match status" value="1"/>
</dbReference>
<dbReference type="PANTHER" id="PTHR34298">
    <property type="entry name" value="SEGREGATION AND CONDENSATION PROTEIN B"/>
    <property type="match status" value="1"/>
</dbReference>
<evidence type="ECO:0000313" key="6">
    <source>
        <dbReference type="EMBL" id="GAC33129.1"/>
    </source>
</evidence>
<dbReference type="SUPFAM" id="SSF46785">
    <property type="entry name" value="Winged helix' DNA-binding domain"/>
    <property type="match status" value="2"/>
</dbReference>
<dbReference type="EMBL" id="BAER01000047">
    <property type="protein sequence ID" value="GAC33129.1"/>
    <property type="molecule type" value="Genomic_DNA"/>
</dbReference>
<dbReference type="Pfam" id="PF04079">
    <property type="entry name" value="SMC_ScpB"/>
    <property type="match status" value="1"/>
</dbReference>
<protein>
    <submittedName>
        <fullName evidence="6">Segregation and condensation protein B</fullName>
    </submittedName>
</protein>
<keyword evidence="3" id="KW-0159">Chromosome partition</keyword>
<dbReference type="Gene3D" id="1.10.10.10">
    <property type="entry name" value="Winged helix-like DNA-binding domain superfamily/Winged helix DNA-binding domain"/>
    <property type="match status" value="2"/>
</dbReference>
<evidence type="ECO:0000256" key="5">
    <source>
        <dbReference type="SAM" id="MobiDB-lite"/>
    </source>
</evidence>
<name>K6YK93_9ALTE</name>
<dbReference type="GO" id="GO:0051304">
    <property type="term" value="P:chromosome separation"/>
    <property type="evidence" value="ECO:0007669"/>
    <property type="project" value="InterPro"/>
</dbReference>
<dbReference type="Proteomes" id="UP000006322">
    <property type="component" value="Unassembled WGS sequence"/>
</dbReference>
<dbReference type="RefSeq" id="WP_007104912.1">
    <property type="nucleotide sequence ID" value="NZ_BAER01000047.1"/>
</dbReference>
<dbReference type="GO" id="GO:0051301">
    <property type="term" value="P:cell division"/>
    <property type="evidence" value="ECO:0007669"/>
    <property type="project" value="UniProtKB-KW"/>
</dbReference>
<reference evidence="7" key="1">
    <citation type="journal article" date="2014" name="Environ. Microbiol.">
        <title>Comparative genomics of the marine bacterial genus Glaciecola reveals the high degree of genomic diversity and genomic characteristic for cold adaptation.</title>
        <authorList>
            <person name="Qin Q.L."/>
            <person name="Xie B.B."/>
            <person name="Yu Y."/>
            <person name="Shu Y.L."/>
            <person name="Rong J.C."/>
            <person name="Zhang Y.J."/>
            <person name="Zhao D.L."/>
            <person name="Chen X.L."/>
            <person name="Zhang X.Y."/>
            <person name="Chen B."/>
            <person name="Zhou B.C."/>
            <person name="Zhang Y.Z."/>
        </authorList>
    </citation>
    <scope>NUCLEOTIDE SEQUENCE [LARGE SCALE GENOMIC DNA]</scope>
    <source>
        <strain evidence="7">LMG 21857</strain>
    </source>
</reference>
<keyword evidence="2" id="KW-0132">Cell division</keyword>
<evidence type="ECO:0000256" key="2">
    <source>
        <dbReference type="ARBA" id="ARBA00022618"/>
    </source>
</evidence>
<dbReference type="InterPro" id="IPR036388">
    <property type="entry name" value="WH-like_DNA-bd_sf"/>
</dbReference>
<evidence type="ECO:0000313" key="7">
    <source>
        <dbReference type="Proteomes" id="UP000006322"/>
    </source>
</evidence>
<organism evidence="6 7">
    <name type="scientific">Paraglaciecola polaris LMG 21857</name>
    <dbReference type="NCBI Taxonomy" id="1129793"/>
    <lineage>
        <taxon>Bacteria</taxon>
        <taxon>Pseudomonadati</taxon>
        <taxon>Pseudomonadota</taxon>
        <taxon>Gammaproteobacteria</taxon>
        <taxon>Alteromonadales</taxon>
        <taxon>Alteromonadaceae</taxon>
        <taxon>Paraglaciecola</taxon>
    </lineage>
</organism>
<keyword evidence="4" id="KW-0131">Cell cycle</keyword>
<sequence length="246" mass="27510">MAKLSLVQLKQLVEAAIFVSDAPVSQEHLQDTVLSALKVSKKALNQAIDELQIEYQSRGVQLIEVASGYRFQSLDSLGPWLSKLWQEQAPKYSRALLETLSMVAYRQPITRGEIEDVRGVVVSSNIMKTLIERDWVKVVGHKEVPGRPALYATTKGFLNYFSLKSLKDLPSQDAFDTSNSQDERKILTPLVESTEPVAVKRTASASEVTEPLTPDEQTLTEQTPSEQATETKLDDTDNPNQREQLH</sequence>
<dbReference type="STRING" id="1129793.GPLA_2224"/>
<dbReference type="AlphaFoldDB" id="K6YK93"/>
<gene>
    <name evidence="6" type="primary">scpB</name>
    <name evidence="6" type="ORF">GPLA_2224</name>
</gene>
<accession>K6YK93</accession>
<evidence type="ECO:0000256" key="4">
    <source>
        <dbReference type="ARBA" id="ARBA00023306"/>
    </source>
</evidence>
<dbReference type="PANTHER" id="PTHR34298:SF2">
    <property type="entry name" value="SEGREGATION AND CONDENSATION PROTEIN B"/>
    <property type="match status" value="1"/>
</dbReference>
<dbReference type="InterPro" id="IPR005234">
    <property type="entry name" value="ScpB_csome_segregation"/>
</dbReference>
<comment type="caution">
    <text evidence="6">The sequence shown here is derived from an EMBL/GenBank/DDBJ whole genome shotgun (WGS) entry which is preliminary data.</text>
</comment>
<evidence type="ECO:0000256" key="3">
    <source>
        <dbReference type="ARBA" id="ARBA00022829"/>
    </source>
</evidence>
<keyword evidence="1" id="KW-0963">Cytoplasm</keyword>